<dbReference type="InterPro" id="IPR011598">
    <property type="entry name" value="bHLH_dom"/>
</dbReference>
<reference evidence="5 6" key="1">
    <citation type="journal article" date="2022" name="Nat. Plants">
        <title>Genomes of leafy and leafless Platanthera orchids illuminate the evolution of mycoheterotrophy.</title>
        <authorList>
            <person name="Li M.H."/>
            <person name="Liu K.W."/>
            <person name="Li Z."/>
            <person name="Lu H.C."/>
            <person name="Ye Q.L."/>
            <person name="Zhang D."/>
            <person name="Wang J.Y."/>
            <person name="Li Y.F."/>
            <person name="Zhong Z.M."/>
            <person name="Liu X."/>
            <person name="Yu X."/>
            <person name="Liu D.K."/>
            <person name="Tu X.D."/>
            <person name="Liu B."/>
            <person name="Hao Y."/>
            <person name="Liao X.Y."/>
            <person name="Jiang Y.T."/>
            <person name="Sun W.H."/>
            <person name="Chen J."/>
            <person name="Chen Y.Q."/>
            <person name="Ai Y."/>
            <person name="Zhai J.W."/>
            <person name="Wu S.S."/>
            <person name="Zhou Z."/>
            <person name="Hsiao Y.Y."/>
            <person name="Wu W.L."/>
            <person name="Chen Y.Y."/>
            <person name="Lin Y.F."/>
            <person name="Hsu J.L."/>
            <person name="Li C.Y."/>
            <person name="Wang Z.W."/>
            <person name="Zhao X."/>
            <person name="Zhong W.Y."/>
            <person name="Ma X.K."/>
            <person name="Ma L."/>
            <person name="Huang J."/>
            <person name="Chen G.Z."/>
            <person name="Huang M.Z."/>
            <person name="Huang L."/>
            <person name="Peng D.H."/>
            <person name="Luo Y.B."/>
            <person name="Zou S.Q."/>
            <person name="Chen S.P."/>
            <person name="Lan S."/>
            <person name="Tsai W.C."/>
            <person name="Van de Peer Y."/>
            <person name="Liu Z.J."/>
        </authorList>
    </citation>
    <scope>NUCLEOTIDE SEQUENCE [LARGE SCALE GENOMIC DNA]</scope>
    <source>
        <strain evidence="5">Lor288</strain>
    </source>
</reference>
<accession>A0ABR2M7H2</accession>
<name>A0ABR2M7H2_9ASPA</name>
<keyword evidence="3" id="KW-0804">Transcription</keyword>
<gene>
    <name evidence="5" type="primary">BHLH69</name>
    <name evidence="5" type="ORF">KSP40_PGU016773</name>
</gene>
<dbReference type="EMBL" id="JBBWWR010000011">
    <property type="protein sequence ID" value="KAK8960100.1"/>
    <property type="molecule type" value="Genomic_DNA"/>
</dbReference>
<keyword evidence="2" id="KW-0805">Transcription regulation</keyword>
<dbReference type="InterPro" id="IPR036638">
    <property type="entry name" value="HLH_DNA-bd_sf"/>
</dbReference>
<organism evidence="5 6">
    <name type="scientific">Platanthera guangdongensis</name>
    <dbReference type="NCBI Taxonomy" id="2320717"/>
    <lineage>
        <taxon>Eukaryota</taxon>
        <taxon>Viridiplantae</taxon>
        <taxon>Streptophyta</taxon>
        <taxon>Embryophyta</taxon>
        <taxon>Tracheophyta</taxon>
        <taxon>Spermatophyta</taxon>
        <taxon>Magnoliopsida</taxon>
        <taxon>Liliopsida</taxon>
        <taxon>Asparagales</taxon>
        <taxon>Orchidaceae</taxon>
        <taxon>Orchidoideae</taxon>
        <taxon>Orchideae</taxon>
        <taxon>Orchidinae</taxon>
        <taxon>Platanthera</taxon>
    </lineage>
</organism>
<evidence type="ECO:0000256" key="2">
    <source>
        <dbReference type="ARBA" id="ARBA00023015"/>
    </source>
</evidence>
<protein>
    <submittedName>
        <fullName evidence="5">Transcription factor bHLH69</fullName>
    </submittedName>
</protein>
<evidence type="ECO:0000256" key="1">
    <source>
        <dbReference type="ARBA" id="ARBA00005510"/>
    </source>
</evidence>
<sequence>MLPLQHQFTDSRLLAIQQSENYAIAHNTISPFNIPQAFISDANLYPDIIIPNPRPLDAITAGEMLDKSVLSLASLGPVKQELHSPLNTRSSAVNYLNSQLFPDTDTSRMDQLIPAVNPLDTGTLSKALCPVAKVESFEDFTLPRIGCPLPNTQGKQTNILNDVESQAATKSDVLMKRKSVYSSTSAQQSEEIMATKARSRKVLSGRVYRAKVAEAIKALKSTLPYSEMGNQTSVLDNVIDYIKFLKLRLHVLNQNRLNGEASAHSFVHLKGYGHYLLHPQTYRQPLEEMVGLLLQSNPQAGEELLQYKGLAIVPMDSAYTILESTLKNPFPLLPSSDSQTAHLNTSHPFF</sequence>
<dbReference type="CDD" id="cd11393">
    <property type="entry name" value="bHLH_AtbHLH_like"/>
    <property type="match status" value="1"/>
</dbReference>
<comment type="similarity">
    <text evidence="1">Belongs to the bHLH protein family.</text>
</comment>
<keyword evidence="6" id="KW-1185">Reference proteome</keyword>
<dbReference type="Proteomes" id="UP001412067">
    <property type="component" value="Unassembled WGS sequence"/>
</dbReference>
<dbReference type="SUPFAM" id="SSF47459">
    <property type="entry name" value="HLH, helix-loop-helix DNA-binding domain"/>
    <property type="match status" value="1"/>
</dbReference>
<evidence type="ECO:0000313" key="5">
    <source>
        <dbReference type="EMBL" id="KAK8960100.1"/>
    </source>
</evidence>
<feature type="domain" description="BHLH" evidence="4">
    <location>
        <begin position="196"/>
        <end position="245"/>
    </location>
</feature>
<dbReference type="InterPro" id="IPR045239">
    <property type="entry name" value="bHLH95_bHLH"/>
</dbReference>
<evidence type="ECO:0000313" key="6">
    <source>
        <dbReference type="Proteomes" id="UP001412067"/>
    </source>
</evidence>
<evidence type="ECO:0000259" key="4">
    <source>
        <dbReference type="PROSITE" id="PS50888"/>
    </source>
</evidence>
<dbReference type="PROSITE" id="PS50888">
    <property type="entry name" value="BHLH"/>
    <property type="match status" value="1"/>
</dbReference>
<evidence type="ECO:0000256" key="3">
    <source>
        <dbReference type="ARBA" id="ARBA00023163"/>
    </source>
</evidence>
<dbReference type="Gene3D" id="4.10.280.10">
    <property type="entry name" value="Helix-loop-helix DNA-binding domain"/>
    <property type="match status" value="1"/>
</dbReference>
<comment type="caution">
    <text evidence="5">The sequence shown here is derived from an EMBL/GenBank/DDBJ whole genome shotgun (WGS) entry which is preliminary data.</text>
</comment>
<proteinExistence type="inferred from homology"/>